<evidence type="ECO:0000256" key="4">
    <source>
        <dbReference type="SAM" id="MobiDB-lite"/>
    </source>
</evidence>
<dbReference type="Pfam" id="PF02195">
    <property type="entry name" value="ParB_N"/>
    <property type="match status" value="1"/>
</dbReference>
<dbReference type="InterPro" id="IPR050336">
    <property type="entry name" value="Chromosome_partition/occlusion"/>
</dbReference>
<dbReference type="SUPFAM" id="SSF110849">
    <property type="entry name" value="ParB/Sulfiredoxin"/>
    <property type="match status" value="1"/>
</dbReference>
<dbReference type="PANTHER" id="PTHR33375:SF1">
    <property type="entry name" value="CHROMOSOME-PARTITIONING PROTEIN PARB-RELATED"/>
    <property type="match status" value="1"/>
</dbReference>
<dbReference type="AlphaFoldDB" id="A0A417Z2U9"/>
<accession>A0A417Z2U9</accession>
<dbReference type="Pfam" id="PF17762">
    <property type="entry name" value="HTH_ParB"/>
    <property type="match status" value="1"/>
</dbReference>
<evidence type="ECO:0000313" key="6">
    <source>
        <dbReference type="EMBL" id="RHW44963.1"/>
    </source>
</evidence>
<dbReference type="GO" id="GO:0045881">
    <property type="term" value="P:positive regulation of sporulation resulting in formation of a cellular spore"/>
    <property type="evidence" value="ECO:0007669"/>
    <property type="project" value="TreeGrafter"/>
</dbReference>
<dbReference type="PANTHER" id="PTHR33375">
    <property type="entry name" value="CHROMOSOME-PARTITIONING PROTEIN PARB-RELATED"/>
    <property type="match status" value="1"/>
</dbReference>
<evidence type="ECO:0000259" key="5">
    <source>
        <dbReference type="SMART" id="SM00470"/>
    </source>
</evidence>
<keyword evidence="3" id="KW-0238">DNA-binding</keyword>
<feature type="domain" description="ParB-like N-terminal" evidence="5">
    <location>
        <begin position="140"/>
        <end position="237"/>
    </location>
</feature>
<dbReference type="Proteomes" id="UP000285376">
    <property type="component" value="Unassembled WGS sequence"/>
</dbReference>
<dbReference type="GO" id="GO:0005694">
    <property type="term" value="C:chromosome"/>
    <property type="evidence" value="ECO:0007669"/>
    <property type="project" value="TreeGrafter"/>
</dbReference>
<dbReference type="InterPro" id="IPR004437">
    <property type="entry name" value="ParB/RepB/Spo0J"/>
</dbReference>
<reference evidence="6 7" key="1">
    <citation type="submission" date="2018-08" db="EMBL/GenBank/DDBJ databases">
        <title>Whole genome sequence analysis of Dermacoccus abyssi bacteria isolated from Deep Mariana trench Micromonospora spp reveals genes involved in the environmental adaptation and production of secondary metabolites.</title>
        <authorList>
            <person name="Abdel-Mageed W.M."/>
            <person name="Lehri B."/>
            <person name="Nouioui I."/>
            <person name="Goodfellow I."/>
            <person name="Jaspars M."/>
            <person name="Karlyshev A."/>
        </authorList>
    </citation>
    <scope>NUCLEOTIDE SEQUENCE [LARGE SCALE GENOMIC DNA]</scope>
    <source>
        <strain evidence="6 7">MT1.1</strain>
    </source>
</reference>
<dbReference type="SMART" id="SM00470">
    <property type="entry name" value="ParB"/>
    <property type="match status" value="1"/>
</dbReference>
<name>A0A417Z2U9_9MICO</name>
<dbReference type="InterPro" id="IPR041468">
    <property type="entry name" value="HTH_ParB/Spo0J"/>
</dbReference>
<dbReference type="EMBL" id="QWLM01000012">
    <property type="protein sequence ID" value="RHW44963.1"/>
    <property type="molecule type" value="Genomic_DNA"/>
</dbReference>
<organism evidence="6 7">
    <name type="scientific">Dermacoccus abyssi</name>
    <dbReference type="NCBI Taxonomy" id="322596"/>
    <lineage>
        <taxon>Bacteria</taxon>
        <taxon>Bacillati</taxon>
        <taxon>Actinomycetota</taxon>
        <taxon>Actinomycetes</taxon>
        <taxon>Micrococcales</taxon>
        <taxon>Dermacoccaceae</taxon>
        <taxon>Dermacoccus</taxon>
    </lineage>
</organism>
<dbReference type="InterPro" id="IPR036086">
    <property type="entry name" value="ParB/Sulfiredoxin_sf"/>
</dbReference>
<dbReference type="FunFam" id="1.10.10.2830:FF:000001">
    <property type="entry name" value="Chromosome partitioning protein ParB"/>
    <property type="match status" value="1"/>
</dbReference>
<comment type="similarity">
    <text evidence="1">Belongs to the ParB family.</text>
</comment>
<dbReference type="GO" id="GO:0003677">
    <property type="term" value="F:DNA binding"/>
    <property type="evidence" value="ECO:0007669"/>
    <property type="project" value="UniProtKB-KW"/>
</dbReference>
<feature type="region of interest" description="Disordered" evidence="4">
    <location>
        <begin position="1"/>
        <end position="109"/>
    </location>
</feature>
<dbReference type="RefSeq" id="WP_118913938.1">
    <property type="nucleotide sequence ID" value="NZ_CBCRVH010000013.1"/>
</dbReference>
<feature type="region of interest" description="Disordered" evidence="4">
    <location>
        <begin position="340"/>
        <end position="362"/>
    </location>
</feature>
<dbReference type="SUPFAM" id="SSF109709">
    <property type="entry name" value="KorB DNA-binding domain-like"/>
    <property type="match status" value="1"/>
</dbReference>
<evidence type="ECO:0000256" key="1">
    <source>
        <dbReference type="ARBA" id="ARBA00006295"/>
    </source>
</evidence>
<dbReference type="GO" id="GO:0007059">
    <property type="term" value="P:chromosome segregation"/>
    <property type="evidence" value="ECO:0007669"/>
    <property type="project" value="UniProtKB-KW"/>
</dbReference>
<proteinExistence type="inferred from homology"/>
<dbReference type="CDD" id="cd16393">
    <property type="entry name" value="SPO0J_N"/>
    <property type="match status" value="1"/>
</dbReference>
<dbReference type="Gene3D" id="3.90.1530.30">
    <property type="match status" value="1"/>
</dbReference>
<keyword evidence="2" id="KW-0159">Chromosome partition</keyword>
<dbReference type="InterPro" id="IPR003115">
    <property type="entry name" value="ParB_N"/>
</dbReference>
<evidence type="ECO:0000256" key="3">
    <source>
        <dbReference type="ARBA" id="ARBA00023125"/>
    </source>
</evidence>
<feature type="compositionally biased region" description="Low complexity" evidence="4">
    <location>
        <begin position="42"/>
        <end position="51"/>
    </location>
</feature>
<sequence>MNDKRRGLGRGLGALIPNATEPTRVTRPTDVFFTESKREQAAQEAAAAPAARESRFSEALTPRPSYNQPRETEPRTAPRSATHRRDDLAAAAAAVTQPAGKAPTVSRETEIEKLENATASETPTEKEQPELAPVPGAEFAEIAPALIRPNPKQPRSVFDEEHMAELVHSIGEIGVLQPIVVRPVPAEDPEHATTPYELIMGERRWRASQEAGLEAVPAIVRSTTDEDLLRDALLENLHRSQLNPLEEAAAYAQLLEDFGCTHDELASKIGRSRPQISNTIRLLKLPPVVQRRVAAGVLSAGHARALLGMSDPAAMERLAQRIVAEGLSVRATEEIVAIGEDKKPRRTATPREPNPALDDLASNLSDKLDTRVGITMGKNKGKLTVEFASVDDLNRIMDALGIDRG</sequence>
<evidence type="ECO:0000256" key="2">
    <source>
        <dbReference type="ARBA" id="ARBA00022829"/>
    </source>
</evidence>
<dbReference type="Pfam" id="PF23552">
    <property type="entry name" value="ParB_C"/>
    <property type="match status" value="1"/>
</dbReference>
<dbReference type="Gene3D" id="1.10.10.2830">
    <property type="match status" value="1"/>
</dbReference>
<gene>
    <name evidence="6" type="ORF">D1832_10705</name>
</gene>
<dbReference type="FunFam" id="3.90.1530.30:FF:000001">
    <property type="entry name" value="Chromosome partitioning protein ParB"/>
    <property type="match status" value="1"/>
</dbReference>
<dbReference type="InterPro" id="IPR057240">
    <property type="entry name" value="ParB_dimer_C"/>
</dbReference>
<evidence type="ECO:0000313" key="7">
    <source>
        <dbReference type="Proteomes" id="UP000285376"/>
    </source>
</evidence>
<comment type="caution">
    <text evidence="6">The sequence shown here is derived from an EMBL/GenBank/DDBJ whole genome shotgun (WGS) entry which is preliminary data.</text>
</comment>
<protein>
    <submittedName>
        <fullName evidence="6">ParB/RepB/Spo0J family partition protein</fullName>
    </submittedName>
</protein>
<dbReference type="NCBIfam" id="TIGR00180">
    <property type="entry name" value="parB_part"/>
    <property type="match status" value="1"/>
</dbReference>